<sequence length="80" mass="8898">MSVVAILGSNDCQAQWCSVLESHAGAMYHVEMNIAAETAVSLFVCFDGEMQKLQLHTIEPMKLGIYWYMSTSFTTDSLDT</sequence>
<organism evidence="1 2">
    <name type="scientific">Brassica carinata</name>
    <name type="common">Ethiopian mustard</name>
    <name type="synonym">Abyssinian cabbage</name>
    <dbReference type="NCBI Taxonomy" id="52824"/>
    <lineage>
        <taxon>Eukaryota</taxon>
        <taxon>Viridiplantae</taxon>
        <taxon>Streptophyta</taxon>
        <taxon>Embryophyta</taxon>
        <taxon>Tracheophyta</taxon>
        <taxon>Spermatophyta</taxon>
        <taxon>Magnoliopsida</taxon>
        <taxon>eudicotyledons</taxon>
        <taxon>Gunneridae</taxon>
        <taxon>Pentapetalae</taxon>
        <taxon>rosids</taxon>
        <taxon>malvids</taxon>
        <taxon>Brassicales</taxon>
        <taxon>Brassicaceae</taxon>
        <taxon>Brassiceae</taxon>
        <taxon>Brassica</taxon>
    </lineage>
</organism>
<evidence type="ECO:0000313" key="2">
    <source>
        <dbReference type="Proteomes" id="UP000886595"/>
    </source>
</evidence>
<gene>
    <name evidence="1" type="ORF">Bca52824_026654</name>
</gene>
<dbReference type="EMBL" id="JAAMPC010000006">
    <property type="protein sequence ID" value="KAG2306906.1"/>
    <property type="molecule type" value="Genomic_DNA"/>
</dbReference>
<proteinExistence type="predicted"/>
<accession>A0A8X7VAB9</accession>
<dbReference type="Proteomes" id="UP000886595">
    <property type="component" value="Unassembled WGS sequence"/>
</dbReference>
<protein>
    <submittedName>
        <fullName evidence="1">Uncharacterized protein</fullName>
    </submittedName>
</protein>
<comment type="caution">
    <text evidence="1">The sequence shown here is derived from an EMBL/GenBank/DDBJ whole genome shotgun (WGS) entry which is preliminary data.</text>
</comment>
<evidence type="ECO:0000313" key="1">
    <source>
        <dbReference type="EMBL" id="KAG2306906.1"/>
    </source>
</evidence>
<dbReference type="AlphaFoldDB" id="A0A8X7VAB9"/>
<keyword evidence="2" id="KW-1185">Reference proteome</keyword>
<reference evidence="1 2" key="1">
    <citation type="submission" date="2020-02" db="EMBL/GenBank/DDBJ databases">
        <authorList>
            <person name="Ma Q."/>
            <person name="Huang Y."/>
            <person name="Song X."/>
            <person name="Pei D."/>
        </authorList>
    </citation>
    <scope>NUCLEOTIDE SEQUENCE [LARGE SCALE GENOMIC DNA]</scope>
    <source>
        <strain evidence="1">Sxm20200214</strain>
        <tissue evidence="1">Leaf</tissue>
    </source>
</reference>
<name>A0A8X7VAB9_BRACI</name>